<feature type="domain" description="B30.2/SPRY" evidence="3">
    <location>
        <begin position="116"/>
        <end position="302"/>
    </location>
</feature>
<evidence type="ECO:0000256" key="2">
    <source>
        <dbReference type="SAM" id="Phobius"/>
    </source>
</evidence>
<feature type="compositionally biased region" description="Polar residues" evidence="1">
    <location>
        <begin position="418"/>
        <end position="434"/>
    </location>
</feature>
<feature type="compositionally biased region" description="Basic residues" evidence="1">
    <location>
        <begin position="567"/>
        <end position="583"/>
    </location>
</feature>
<feature type="compositionally biased region" description="Low complexity" evidence="1">
    <location>
        <begin position="557"/>
        <end position="566"/>
    </location>
</feature>
<feature type="transmembrane region" description="Helical" evidence="2">
    <location>
        <begin position="27"/>
        <end position="51"/>
    </location>
</feature>
<sequence>MFEFVTQSVTSFIKGGDDLDFDFDLPLFLTLTIGLGILFVVLLTLTIYFTFFSGEGSISLGSNFNIPGEFDDEQGLINDEEEFLPKFTAVDKKAYLQGKQFQERFPPVTKALGTTLTESEMEFIADRGIQAYQFIQPLEYGTSGQPAVLVEDKLDIHFLSIHEANSAILNYPLPLKFTAPNDTVYFEVKFFEKPAESLVSVGLVSKPYPLFRLPGYNKYSIAYETNGTIRVNQPFYSPDIWNKVQEGDVVGVGFKCKSGTIFFTHNGKKVTEVVHNVKFDLYPAIGSIGEAKVSVNLGQLGFVFIEANVKKWGFGSVFGTIGVPPAYGNDHDKVLDKGEELPPHYPQEEDTFFGPSALLQSATSNAATTEVESPVEASKPTKIISNPPSYTEEPKEELSKSADEFKKVSSASHERVYESQTSAFEQNHNEQTGEPSEIAASSSAAQLEQAHPEFVGQIQPTPEQSETEAPIESTPAAAVVEEQQEKQQQEEEETTEVQEAQLTPPQSSATDSTVEAQPEETTTTTTTTTTQDDEEAEAEELNEDEIEAAASPALPESKGSSTSSKNSKGKKKNSKKKKKKGKK</sequence>
<feature type="region of interest" description="Disordered" evidence="1">
    <location>
        <begin position="363"/>
        <end position="583"/>
    </location>
</feature>
<evidence type="ECO:0000313" key="5">
    <source>
        <dbReference type="Proteomes" id="UP000774326"/>
    </source>
</evidence>
<organism evidence="4 5">
    <name type="scientific">Wickerhamomyces pijperi</name>
    <name type="common">Yeast</name>
    <name type="synonym">Pichia pijperi</name>
    <dbReference type="NCBI Taxonomy" id="599730"/>
    <lineage>
        <taxon>Eukaryota</taxon>
        <taxon>Fungi</taxon>
        <taxon>Dikarya</taxon>
        <taxon>Ascomycota</taxon>
        <taxon>Saccharomycotina</taxon>
        <taxon>Saccharomycetes</taxon>
        <taxon>Phaffomycetales</taxon>
        <taxon>Wickerhamomycetaceae</taxon>
        <taxon>Wickerhamomyces</taxon>
    </lineage>
</organism>
<dbReference type="OrthoDB" id="258495at2759"/>
<dbReference type="InterPro" id="IPR013320">
    <property type="entry name" value="ConA-like_dom_sf"/>
</dbReference>
<protein>
    <recommendedName>
        <fullName evidence="3">B30.2/SPRY domain-containing protein</fullName>
    </recommendedName>
</protein>
<dbReference type="AlphaFoldDB" id="A0A9P8QCC5"/>
<dbReference type="Gene3D" id="2.60.120.920">
    <property type="match status" value="1"/>
</dbReference>
<gene>
    <name evidence="4" type="ORF">WICPIJ_000681</name>
</gene>
<keyword evidence="2" id="KW-1133">Transmembrane helix</keyword>
<feature type="compositionally biased region" description="Low complexity" evidence="1">
    <location>
        <begin position="513"/>
        <end position="530"/>
    </location>
</feature>
<name>A0A9P8QCC5_WICPI</name>
<feature type="compositionally biased region" description="Acidic residues" evidence="1">
    <location>
        <begin position="531"/>
        <end position="547"/>
    </location>
</feature>
<keyword evidence="2" id="KW-0472">Membrane</keyword>
<dbReference type="PANTHER" id="PTHR12864">
    <property type="entry name" value="RAN BINDING PROTEIN 9-RELATED"/>
    <property type="match status" value="1"/>
</dbReference>
<feature type="compositionally biased region" description="Polar residues" evidence="1">
    <location>
        <begin position="503"/>
        <end position="512"/>
    </location>
</feature>
<dbReference type="SUPFAM" id="SSF49899">
    <property type="entry name" value="Concanavalin A-like lectins/glucanases"/>
    <property type="match status" value="1"/>
</dbReference>
<dbReference type="InterPro" id="IPR003877">
    <property type="entry name" value="SPRY_dom"/>
</dbReference>
<reference evidence="4" key="2">
    <citation type="submission" date="2021-01" db="EMBL/GenBank/DDBJ databases">
        <authorList>
            <person name="Schikora-Tamarit M.A."/>
        </authorList>
    </citation>
    <scope>NUCLEOTIDE SEQUENCE</scope>
    <source>
        <strain evidence="4">CBS2887</strain>
    </source>
</reference>
<keyword evidence="2" id="KW-0812">Transmembrane</keyword>
<dbReference type="SMART" id="SM00449">
    <property type="entry name" value="SPRY"/>
    <property type="match status" value="1"/>
</dbReference>
<keyword evidence="5" id="KW-1185">Reference proteome</keyword>
<feature type="compositionally biased region" description="Basic and acidic residues" evidence="1">
    <location>
        <begin position="392"/>
        <end position="417"/>
    </location>
</feature>
<evidence type="ECO:0000259" key="3">
    <source>
        <dbReference type="PROSITE" id="PS50188"/>
    </source>
</evidence>
<dbReference type="EMBL" id="JAEUBG010000393">
    <property type="protein sequence ID" value="KAH3688343.1"/>
    <property type="molecule type" value="Genomic_DNA"/>
</dbReference>
<dbReference type="Pfam" id="PF00622">
    <property type="entry name" value="SPRY"/>
    <property type="match status" value="1"/>
</dbReference>
<proteinExistence type="predicted"/>
<dbReference type="InterPro" id="IPR043136">
    <property type="entry name" value="B30.2/SPRY_sf"/>
</dbReference>
<accession>A0A9P8QCC5</accession>
<dbReference type="PROSITE" id="PS50188">
    <property type="entry name" value="B302_SPRY"/>
    <property type="match status" value="1"/>
</dbReference>
<evidence type="ECO:0000256" key="1">
    <source>
        <dbReference type="SAM" id="MobiDB-lite"/>
    </source>
</evidence>
<comment type="caution">
    <text evidence="4">The sequence shown here is derived from an EMBL/GenBank/DDBJ whole genome shotgun (WGS) entry which is preliminary data.</text>
</comment>
<dbReference type="InterPro" id="IPR050618">
    <property type="entry name" value="Ubq-SigPath_Reg"/>
</dbReference>
<reference evidence="4" key="1">
    <citation type="journal article" date="2021" name="Open Biol.">
        <title>Shared evolutionary footprints suggest mitochondrial oxidative damage underlies multiple complex I losses in fungi.</title>
        <authorList>
            <person name="Schikora-Tamarit M.A."/>
            <person name="Marcet-Houben M."/>
            <person name="Nosek J."/>
            <person name="Gabaldon T."/>
        </authorList>
    </citation>
    <scope>NUCLEOTIDE SEQUENCE</scope>
    <source>
        <strain evidence="4">CBS2887</strain>
    </source>
</reference>
<dbReference type="InterPro" id="IPR001870">
    <property type="entry name" value="B30.2/SPRY"/>
</dbReference>
<evidence type="ECO:0000313" key="4">
    <source>
        <dbReference type="EMBL" id="KAH3688343.1"/>
    </source>
</evidence>
<dbReference type="Proteomes" id="UP000774326">
    <property type="component" value="Unassembled WGS sequence"/>
</dbReference>